<dbReference type="RefSeq" id="WP_101712464.1">
    <property type="nucleotide sequence ID" value="NZ_PJRQ01000014.1"/>
</dbReference>
<protein>
    <submittedName>
        <fullName evidence="2">Type VI secretion protein</fullName>
    </submittedName>
</protein>
<organism evidence="2 3">
    <name type="scientific">Caulobacter flavus</name>
    <dbReference type="NCBI Taxonomy" id="1679497"/>
    <lineage>
        <taxon>Bacteria</taxon>
        <taxon>Pseudomonadati</taxon>
        <taxon>Pseudomonadota</taxon>
        <taxon>Alphaproteobacteria</taxon>
        <taxon>Caulobacterales</taxon>
        <taxon>Caulobacteraceae</taxon>
        <taxon>Caulobacter</taxon>
    </lineage>
</organism>
<dbReference type="EMBL" id="PJRQ01000014">
    <property type="protein sequence ID" value="PLR18000.1"/>
    <property type="molecule type" value="Genomic_DNA"/>
</dbReference>
<comment type="caution">
    <text evidence="2">The sequence shown here is derived from an EMBL/GenBank/DDBJ whole genome shotgun (WGS) entry which is preliminary data.</text>
</comment>
<dbReference type="AlphaFoldDB" id="A0A2N5CW27"/>
<proteinExistence type="predicted"/>
<evidence type="ECO:0000256" key="1">
    <source>
        <dbReference type="SAM" id="MobiDB-lite"/>
    </source>
</evidence>
<accession>A0A2N5CW27</accession>
<dbReference type="Pfam" id="PF11843">
    <property type="entry name" value="DUF3363"/>
    <property type="match status" value="2"/>
</dbReference>
<dbReference type="InterPro" id="IPR021795">
    <property type="entry name" value="DUF3363"/>
</dbReference>
<sequence>MADQDDDFQVRPGRIGADHRAARKAQRFVAQVSQAVQAAGGRGRMRRSANTSGGRGRGRAWRLAALTTSARRVVIKARVVRQFGTRFRAAGLARHLRYLQREGVTKSGDPARMFDAVGDEADGAGFAKRCEDDRHHFRFIVSPEDACEMADLRAFTRELMDQAAEDLGVRLDWVAVDHWNTDNPHVHVLLRGVSDDGADLVIDKAYISRGLRERAERLVELELGPRRAEEVERALLREVSAERLTPLDKALRGMASEPDAVVDLRPGDPAIGEDLRSALVGRLSKLADLGLAACRTPGVWTLAPDLEPTLRDLAVRGDLIKTLHQAMAREGREVSPERLVLSAERPSHEVTGRLVERGLHDELQGSAYAVVDGLDGRLHHLRFETLEATGDAAPGAVVALRTWTEPSGRTRHGLTTHSDLPLAAQIQAHGATWLDRQLVAREPAARADGFGAEVTSALSARQAVLVERGHASLAGGSPRPVAGLLETLREGELTRTRQALALETGQTPRLPQEGDTVAGVYRRRLDLASGRFAMIDDGLGFSLVPWRPSLERHRGQTVSGAVVGGGVDWSLGRARGPSL</sequence>
<reference evidence="2 3" key="1">
    <citation type="submission" date="2017-12" db="EMBL/GenBank/DDBJ databases">
        <title>The genome sequence of Caulobacter flavus CGMCC1 15093.</title>
        <authorList>
            <person name="Gao J."/>
            <person name="Mao X."/>
            <person name="Sun J."/>
        </authorList>
    </citation>
    <scope>NUCLEOTIDE SEQUENCE [LARGE SCALE GENOMIC DNA]</scope>
    <source>
        <strain evidence="2 3">CGMCC1 15093</strain>
    </source>
</reference>
<name>A0A2N5CW27_9CAUL</name>
<evidence type="ECO:0000313" key="3">
    <source>
        <dbReference type="Proteomes" id="UP000234483"/>
    </source>
</evidence>
<dbReference type="Proteomes" id="UP000234483">
    <property type="component" value="Unassembled WGS sequence"/>
</dbReference>
<gene>
    <name evidence="2" type="ORF">CFHF_07850</name>
</gene>
<evidence type="ECO:0000313" key="2">
    <source>
        <dbReference type="EMBL" id="PLR18000.1"/>
    </source>
</evidence>
<feature type="region of interest" description="Disordered" evidence="1">
    <location>
        <begin position="39"/>
        <end position="58"/>
    </location>
</feature>